<dbReference type="Gene3D" id="3.40.220.10">
    <property type="entry name" value="Leucine Aminopeptidase, subunit E, domain 1"/>
    <property type="match status" value="1"/>
</dbReference>
<dbReference type="InterPro" id="IPR043472">
    <property type="entry name" value="Macro_dom-like"/>
</dbReference>
<dbReference type="EnsemblMetazoa" id="PPA28844.1">
    <property type="protein sequence ID" value="PPA28844.1"/>
    <property type="gene ID" value="WBGene00118398"/>
</dbReference>
<dbReference type="GO" id="GO:0042278">
    <property type="term" value="P:purine nucleoside metabolic process"/>
    <property type="evidence" value="ECO:0000318"/>
    <property type="project" value="GO_Central"/>
</dbReference>
<feature type="compositionally biased region" description="Basic and acidic residues" evidence="1">
    <location>
        <begin position="479"/>
        <end position="513"/>
    </location>
</feature>
<dbReference type="PANTHER" id="PTHR11106">
    <property type="entry name" value="GANGLIOSIDE INDUCED DIFFERENTIATION ASSOCIATED PROTEIN 2-RELATED"/>
    <property type="match status" value="1"/>
</dbReference>
<feature type="compositionally biased region" description="Polar residues" evidence="1">
    <location>
        <begin position="197"/>
        <end position="207"/>
    </location>
</feature>
<evidence type="ECO:0000313" key="2">
    <source>
        <dbReference type="EnsemblMetazoa" id="PPA28844.1"/>
    </source>
</evidence>
<evidence type="ECO:0000313" key="3">
    <source>
        <dbReference type="Proteomes" id="UP000005239"/>
    </source>
</evidence>
<reference evidence="3" key="1">
    <citation type="journal article" date="2008" name="Nat. Genet.">
        <title>The Pristionchus pacificus genome provides a unique perspective on nematode lifestyle and parasitism.</title>
        <authorList>
            <person name="Dieterich C."/>
            <person name="Clifton S.W."/>
            <person name="Schuster L.N."/>
            <person name="Chinwalla A."/>
            <person name="Delehaunty K."/>
            <person name="Dinkelacker I."/>
            <person name="Fulton L."/>
            <person name="Fulton R."/>
            <person name="Godfrey J."/>
            <person name="Minx P."/>
            <person name="Mitreva M."/>
            <person name="Roeseler W."/>
            <person name="Tian H."/>
            <person name="Witte H."/>
            <person name="Yang S.P."/>
            <person name="Wilson R.K."/>
            <person name="Sommer R.J."/>
        </authorList>
    </citation>
    <scope>NUCLEOTIDE SEQUENCE [LARGE SCALE GENOMIC DNA]</scope>
    <source>
        <strain evidence="3">PS312</strain>
    </source>
</reference>
<gene>
    <name evidence="2" type="primary">WBGene00118398</name>
</gene>
<name>A0A2A6CAG5_PRIPA</name>
<feature type="region of interest" description="Disordered" evidence="1">
    <location>
        <begin position="451"/>
        <end position="622"/>
    </location>
</feature>
<feature type="compositionally biased region" description="Polar residues" evidence="1">
    <location>
        <begin position="162"/>
        <end position="171"/>
    </location>
</feature>
<dbReference type="GO" id="GO:0140293">
    <property type="term" value="F:ADP-ribosylglutamate hydrolase activity"/>
    <property type="evidence" value="ECO:0000318"/>
    <property type="project" value="GO_Central"/>
</dbReference>
<sequence length="622" mass="67954">MVSPLKNLCCFTSNTKEDEAPTTQNEADEVIPSPPTNPTDEVVVHESNEVTNQSQGDAVTSEPHADVVASEEATKGHKRTPSEVSPPSPVTVTANPSTPTKVSRCSSTSSYKSSASVLTAIERGLVREESKESIVTTIERSPTPMAVKKDDEESKDAHGSPASKNGMSSQESKVEDGANISQKVKGESLKTPPVSPQPKSDVSSPESKGSKEDDGCDKTQSSSASPAHKSDTSEAEGVPEDVTTLDGVNKLNELIDTDKFDLKHPFWDKISLFYGDITKINVDAIVNAANAGLGGGGGVDGAIHRAAGYNQLQAECRKHDRPVATGQAVITDACKLSTHVKKIIHCVGPICYGGVTSKKRHELESCYRRAIELSEEIGLRSIAFCCISTGIYGYDNKDAAKSVIKILYKHLSKEENVEKWDRIVLCLFMDIDKQCYKHYITQLIRNPSLFDDDEEDASEEEDDKKKKEKKDKENDENEKEDKEKDEKMDEDNKDKKKEGESTDEKNDDGKNETDGNVSSKAEHKVITQSPIDTAEKKTDSTVEGEESKKDETIPSASDNNIVEKTEEIEKQEGEQGNGDEGNSMIDGNEKDDGISGKKRAPSQENLDQPPIKRDKIERESSV</sequence>
<dbReference type="PROSITE" id="PS51154">
    <property type="entry name" value="MACRO"/>
    <property type="match status" value="1"/>
</dbReference>
<dbReference type="AlphaFoldDB" id="A0A2A6CAG5"/>
<dbReference type="GO" id="GO:0006974">
    <property type="term" value="P:DNA damage response"/>
    <property type="evidence" value="ECO:0000318"/>
    <property type="project" value="GO_Central"/>
</dbReference>
<feature type="compositionally biased region" description="Basic and acidic residues" evidence="1">
    <location>
        <begin position="208"/>
        <end position="217"/>
    </location>
</feature>
<protein>
    <submittedName>
        <fullName evidence="2">Macro domain-containing protein</fullName>
    </submittedName>
</protein>
<feature type="compositionally biased region" description="Polar residues" evidence="1">
    <location>
        <begin position="49"/>
        <end position="58"/>
    </location>
</feature>
<feature type="compositionally biased region" description="Basic and acidic residues" evidence="1">
    <location>
        <begin position="561"/>
        <end position="573"/>
    </location>
</feature>
<accession>A0A8R1UJG4</accession>
<accession>A0A2A6CAG5</accession>
<dbReference type="InterPro" id="IPR002589">
    <property type="entry name" value="Macro_dom"/>
</dbReference>
<dbReference type="SUPFAM" id="SSF52949">
    <property type="entry name" value="Macro domain-like"/>
    <property type="match status" value="1"/>
</dbReference>
<feature type="compositionally biased region" description="Basic and acidic residues" evidence="1">
    <location>
        <begin position="147"/>
        <end position="158"/>
    </location>
</feature>
<feature type="compositionally biased region" description="Basic and acidic residues" evidence="1">
    <location>
        <begin position="533"/>
        <end position="552"/>
    </location>
</feature>
<evidence type="ECO:0000256" key="1">
    <source>
        <dbReference type="SAM" id="MobiDB-lite"/>
    </source>
</evidence>
<dbReference type="GO" id="GO:0005654">
    <property type="term" value="C:nucleoplasm"/>
    <property type="evidence" value="ECO:0000318"/>
    <property type="project" value="GO_Central"/>
</dbReference>
<dbReference type="PANTHER" id="PTHR11106:SF27">
    <property type="entry name" value="MACRO DOMAIN-CONTAINING PROTEIN"/>
    <property type="match status" value="1"/>
</dbReference>
<dbReference type="Pfam" id="PF01661">
    <property type="entry name" value="Macro"/>
    <property type="match status" value="1"/>
</dbReference>
<dbReference type="OrthoDB" id="6077599at2759"/>
<feature type="compositionally biased region" description="Basic and acidic residues" evidence="1">
    <location>
        <begin position="610"/>
        <end position="622"/>
    </location>
</feature>
<feature type="compositionally biased region" description="Acidic residues" evidence="1">
    <location>
        <begin position="451"/>
        <end position="462"/>
    </location>
</feature>
<dbReference type="Proteomes" id="UP000005239">
    <property type="component" value="Unassembled WGS sequence"/>
</dbReference>
<dbReference type="SMART" id="SM00506">
    <property type="entry name" value="A1pp"/>
    <property type="match status" value="1"/>
</dbReference>
<keyword evidence="3" id="KW-1185">Reference proteome</keyword>
<organism evidence="2 3">
    <name type="scientific">Pristionchus pacificus</name>
    <name type="common">Parasitic nematode worm</name>
    <dbReference type="NCBI Taxonomy" id="54126"/>
    <lineage>
        <taxon>Eukaryota</taxon>
        <taxon>Metazoa</taxon>
        <taxon>Ecdysozoa</taxon>
        <taxon>Nematoda</taxon>
        <taxon>Chromadorea</taxon>
        <taxon>Rhabditida</taxon>
        <taxon>Rhabditina</taxon>
        <taxon>Diplogasteromorpha</taxon>
        <taxon>Diplogasteroidea</taxon>
        <taxon>Neodiplogasteridae</taxon>
        <taxon>Pristionchus</taxon>
    </lineage>
</organism>
<feature type="compositionally biased region" description="Low complexity" evidence="1">
    <location>
        <begin position="90"/>
        <end position="116"/>
    </location>
</feature>
<reference evidence="2" key="2">
    <citation type="submission" date="2022-06" db="UniProtKB">
        <authorList>
            <consortium name="EnsemblMetazoa"/>
        </authorList>
    </citation>
    <scope>IDENTIFICATION</scope>
    <source>
        <strain evidence="2">PS312</strain>
    </source>
</reference>
<feature type="region of interest" description="Disordered" evidence="1">
    <location>
        <begin position="1"/>
        <end position="244"/>
    </location>
</feature>
<proteinExistence type="predicted"/>